<keyword evidence="2" id="KW-0347">Helicase</keyword>
<dbReference type="EC" id="3.6.4.12" evidence="2"/>
<keyword evidence="2" id="KW-0067">ATP-binding</keyword>
<dbReference type="CDD" id="cd18809">
    <property type="entry name" value="SF1_C_RecD"/>
    <property type="match status" value="1"/>
</dbReference>
<evidence type="ECO:0000259" key="1">
    <source>
        <dbReference type="Pfam" id="PF13538"/>
    </source>
</evidence>
<dbReference type="RefSeq" id="WP_148596197.1">
    <property type="nucleotide sequence ID" value="NZ_CP042997.1"/>
</dbReference>
<dbReference type="AlphaFoldDB" id="A0A5B9W7J1"/>
<keyword evidence="2" id="KW-0547">Nucleotide-binding</keyword>
<dbReference type="KEGG" id="agv:OJF2_51070"/>
<keyword evidence="3" id="KW-1185">Reference proteome</keyword>
<dbReference type="Pfam" id="PF13604">
    <property type="entry name" value="AAA_30"/>
    <property type="match status" value="1"/>
</dbReference>
<dbReference type="SUPFAM" id="SSF52540">
    <property type="entry name" value="P-loop containing nucleoside triphosphate hydrolases"/>
    <property type="match status" value="2"/>
</dbReference>
<dbReference type="Gene3D" id="3.40.50.300">
    <property type="entry name" value="P-loop containing nucleotide triphosphate hydrolases"/>
    <property type="match status" value="2"/>
</dbReference>
<evidence type="ECO:0000313" key="3">
    <source>
        <dbReference type="Proteomes" id="UP000324233"/>
    </source>
</evidence>
<organism evidence="2 3">
    <name type="scientific">Aquisphaera giovannonii</name>
    <dbReference type="NCBI Taxonomy" id="406548"/>
    <lineage>
        <taxon>Bacteria</taxon>
        <taxon>Pseudomonadati</taxon>
        <taxon>Planctomycetota</taxon>
        <taxon>Planctomycetia</taxon>
        <taxon>Isosphaerales</taxon>
        <taxon>Isosphaeraceae</taxon>
        <taxon>Aquisphaera</taxon>
    </lineage>
</organism>
<dbReference type="Proteomes" id="UP000324233">
    <property type="component" value="Chromosome"/>
</dbReference>
<dbReference type="GO" id="GO:0016787">
    <property type="term" value="F:hydrolase activity"/>
    <property type="evidence" value="ECO:0007669"/>
    <property type="project" value="UniProtKB-KW"/>
</dbReference>
<gene>
    <name evidence="2" type="primary">recD2</name>
    <name evidence="2" type="ORF">OJF2_51070</name>
</gene>
<evidence type="ECO:0000313" key="2">
    <source>
        <dbReference type="EMBL" id="QEH36523.1"/>
    </source>
</evidence>
<dbReference type="GO" id="GO:0003678">
    <property type="term" value="F:DNA helicase activity"/>
    <property type="evidence" value="ECO:0007669"/>
    <property type="project" value="UniProtKB-EC"/>
</dbReference>
<sequence length="396" mass="43862">MSAVLSRVPALPSPNIIPSGEQSGAISDIVSWYRDRRGRQEFYVAGFAGVGKSVTANLAIEELKATCGVRNVRTAAYTGKAASVLRKKGVECAQTIHSLIYTAVEDEETGEVHFILSDDSPAADADLIVLDEVSMVNKEIADDLRSFGKKILVLGDPGQLPPVSGEGAFTNREPDVFLREIHRQAAGSPIIELATLARQGKPLPKGYEKDGVRVLPLTKESQPLIYREETQPICGLNRVRWVYNQRIRKLRGFEGETPQAGEKIICCRNNRDTGLFNGGMGTTLAAASEHEKLRGAWLMDVRMEDLRGPNLQLAVDPYLFRRNFTNGHAEKLPLRGTRLEEFDFGYTITCHKAQGSSWDDVTVIDDSSAFRDNRNLWKYTAITRAERGLTVLLRES</sequence>
<reference evidence="2 3" key="1">
    <citation type="submission" date="2019-08" db="EMBL/GenBank/DDBJ databases">
        <title>Deep-cultivation of Planctomycetes and their phenomic and genomic characterization uncovers novel biology.</title>
        <authorList>
            <person name="Wiegand S."/>
            <person name="Jogler M."/>
            <person name="Boedeker C."/>
            <person name="Pinto D."/>
            <person name="Vollmers J."/>
            <person name="Rivas-Marin E."/>
            <person name="Kohn T."/>
            <person name="Peeters S.H."/>
            <person name="Heuer A."/>
            <person name="Rast P."/>
            <person name="Oberbeckmann S."/>
            <person name="Bunk B."/>
            <person name="Jeske O."/>
            <person name="Meyerdierks A."/>
            <person name="Storesund J.E."/>
            <person name="Kallscheuer N."/>
            <person name="Luecker S."/>
            <person name="Lage O.M."/>
            <person name="Pohl T."/>
            <person name="Merkel B.J."/>
            <person name="Hornburger P."/>
            <person name="Mueller R.-W."/>
            <person name="Bruemmer F."/>
            <person name="Labrenz M."/>
            <person name="Spormann A.M."/>
            <person name="Op den Camp H."/>
            <person name="Overmann J."/>
            <person name="Amann R."/>
            <person name="Jetten M.S.M."/>
            <person name="Mascher T."/>
            <person name="Medema M.H."/>
            <person name="Devos D.P."/>
            <person name="Kaster A.-K."/>
            <person name="Ovreas L."/>
            <person name="Rohde M."/>
            <person name="Galperin M.Y."/>
            <person name="Jogler C."/>
        </authorList>
    </citation>
    <scope>NUCLEOTIDE SEQUENCE [LARGE SCALE GENOMIC DNA]</scope>
    <source>
        <strain evidence="2 3">OJF2</strain>
    </source>
</reference>
<dbReference type="Pfam" id="PF13538">
    <property type="entry name" value="UvrD_C_2"/>
    <property type="match status" value="1"/>
</dbReference>
<keyword evidence="2" id="KW-0378">Hydrolase</keyword>
<dbReference type="InterPro" id="IPR027417">
    <property type="entry name" value="P-loop_NTPase"/>
</dbReference>
<protein>
    <submittedName>
        <fullName evidence="2">ATP-dependent RecD-like DNA helicase</fullName>
        <ecNumber evidence="2">3.6.4.12</ecNumber>
    </submittedName>
</protein>
<dbReference type="OrthoDB" id="9803432at2"/>
<dbReference type="EMBL" id="CP042997">
    <property type="protein sequence ID" value="QEH36523.1"/>
    <property type="molecule type" value="Genomic_DNA"/>
</dbReference>
<accession>A0A5B9W7J1</accession>
<dbReference type="InterPro" id="IPR027785">
    <property type="entry name" value="UvrD-like_helicase_C"/>
</dbReference>
<proteinExistence type="predicted"/>
<name>A0A5B9W7J1_9BACT</name>
<feature type="domain" description="UvrD-like helicase C-terminal" evidence="1">
    <location>
        <begin position="345"/>
        <end position="391"/>
    </location>
</feature>